<name>A0AAN9TU10_9HEMI</name>
<gene>
    <name evidence="1" type="ORF">V9T40_004441</name>
</gene>
<organism evidence="1 2">
    <name type="scientific">Parthenolecanium corni</name>
    <dbReference type="NCBI Taxonomy" id="536013"/>
    <lineage>
        <taxon>Eukaryota</taxon>
        <taxon>Metazoa</taxon>
        <taxon>Ecdysozoa</taxon>
        <taxon>Arthropoda</taxon>
        <taxon>Hexapoda</taxon>
        <taxon>Insecta</taxon>
        <taxon>Pterygota</taxon>
        <taxon>Neoptera</taxon>
        <taxon>Paraneoptera</taxon>
        <taxon>Hemiptera</taxon>
        <taxon>Sternorrhyncha</taxon>
        <taxon>Coccoidea</taxon>
        <taxon>Coccidae</taxon>
        <taxon>Parthenolecanium</taxon>
    </lineage>
</organism>
<accession>A0AAN9TU10</accession>
<evidence type="ECO:0000313" key="1">
    <source>
        <dbReference type="EMBL" id="KAK7604168.1"/>
    </source>
</evidence>
<proteinExistence type="predicted"/>
<comment type="caution">
    <text evidence="1">The sequence shown here is derived from an EMBL/GenBank/DDBJ whole genome shotgun (WGS) entry which is preliminary data.</text>
</comment>
<reference evidence="1 2" key="1">
    <citation type="submission" date="2024-03" db="EMBL/GenBank/DDBJ databases">
        <title>Adaptation during the transition from Ophiocordyceps entomopathogen to insect associate is accompanied by gene loss and intensified selection.</title>
        <authorList>
            <person name="Ward C.M."/>
            <person name="Onetto C.A."/>
            <person name="Borneman A.R."/>
        </authorList>
    </citation>
    <scope>NUCLEOTIDE SEQUENCE [LARGE SCALE GENOMIC DNA]</scope>
    <source>
        <strain evidence="1">AWRI1</strain>
        <tissue evidence="1">Single Adult Female</tissue>
    </source>
</reference>
<dbReference type="Proteomes" id="UP001367676">
    <property type="component" value="Unassembled WGS sequence"/>
</dbReference>
<evidence type="ECO:0000313" key="2">
    <source>
        <dbReference type="Proteomes" id="UP001367676"/>
    </source>
</evidence>
<dbReference type="AlphaFoldDB" id="A0AAN9TU10"/>
<keyword evidence="2" id="KW-1185">Reference proteome</keyword>
<protein>
    <submittedName>
        <fullName evidence="1">Uncharacterized protein</fullName>
    </submittedName>
</protein>
<sequence length="113" mass="12427">MEDNDAADDTDKRLSDYSITNILENASQDASLNETETGVPTAIMPSFIIKYKLKLPPAPSKTVSSVLYAHYGNIERILQKVKTIYYHEVVNSAHERETEDPLVAVGRQAGGGC</sequence>
<dbReference type="EMBL" id="JBBCAQ010000004">
    <property type="protein sequence ID" value="KAK7604168.1"/>
    <property type="molecule type" value="Genomic_DNA"/>
</dbReference>